<sequence>MKLELKAELSGSNINGATIYFEILPIDPHAIPLAFIRKKDGSKDLIIQNVKLLIDNELDFLLVINAFKGTKWTFTLTNVSSGKEVFKRTGNTGDDENYKPNYSVLKSSISIESLKTLV</sequence>
<reference evidence="1 3" key="1">
    <citation type="submission" date="2016-07" db="EMBL/GenBank/DDBJ databases">
        <authorList>
            <person name="Jeong J.-J."/>
            <person name="Kim D.W."/>
            <person name="Sang M.K."/>
            <person name="Choi I.-G."/>
            <person name="Kim K.D."/>
        </authorList>
    </citation>
    <scope>NUCLEOTIDE SEQUENCE [LARGE SCALE GENOMIC DNA]</scope>
    <source>
        <strain evidence="1 3">C-26</strain>
    </source>
</reference>
<proteinExistence type="predicted"/>
<dbReference type="RefSeq" id="WP_066690353.1">
    <property type="nucleotide sequence ID" value="NZ_FRBM01000001.1"/>
</dbReference>
<keyword evidence="3" id="KW-1185">Reference proteome</keyword>
<gene>
    <name evidence="1" type="ORF">BBH99_00190</name>
    <name evidence="2" type="ORF">SAMN05444407_101271</name>
</gene>
<reference evidence="2 4" key="2">
    <citation type="submission" date="2016-11" db="EMBL/GenBank/DDBJ databases">
        <authorList>
            <person name="Jaros S."/>
            <person name="Januszkiewicz K."/>
            <person name="Wedrychowicz H."/>
        </authorList>
    </citation>
    <scope>NUCLEOTIDE SEQUENCE [LARGE SCALE GENOMIC DNA]</scope>
    <source>
        <strain evidence="2 4">DSM 27621</strain>
    </source>
</reference>
<dbReference type="EMBL" id="MAYF01000001">
    <property type="protein sequence ID" value="OCA80556.1"/>
    <property type="molecule type" value="Genomic_DNA"/>
</dbReference>
<evidence type="ECO:0000313" key="1">
    <source>
        <dbReference type="EMBL" id="OCA80556.1"/>
    </source>
</evidence>
<evidence type="ECO:0000313" key="4">
    <source>
        <dbReference type="Proteomes" id="UP000184069"/>
    </source>
</evidence>
<name>A0A1M6VLW7_9FLAO</name>
<evidence type="ECO:0000313" key="2">
    <source>
        <dbReference type="EMBL" id="SHK82449.1"/>
    </source>
</evidence>
<dbReference type="STRING" id="1423959.SAMN05444407_101271"/>
<evidence type="ECO:0000313" key="3">
    <source>
        <dbReference type="Proteomes" id="UP000093508"/>
    </source>
</evidence>
<dbReference type="Proteomes" id="UP000093508">
    <property type="component" value="Unassembled WGS sequence"/>
</dbReference>
<accession>A0A1M6VLW7</accession>
<organism evidence="2 4">
    <name type="scientific">Chryseobacterium contaminans</name>
    <dbReference type="NCBI Taxonomy" id="1423959"/>
    <lineage>
        <taxon>Bacteria</taxon>
        <taxon>Pseudomonadati</taxon>
        <taxon>Bacteroidota</taxon>
        <taxon>Flavobacteriia</taxon>
        <taxon>Flavobacteriales</taxon>
        <taxon>Weeksellaceae</taxon>
        <taxon>Chryseobacterium group</taxon>
        <taxon>Chryseobacterium</taxon>
    </lineage>
</organism>
<dbReference type="EMBL" id="FRBM01000001">
    <property type="protein sequence ID" value="SHK82449.1"/>
    <property type="molecule type" value="Genomic_DNA"/>
</dbReference>
<dbReference type="OrthoDB" id="9808591at2"/>
<dbReference type="AlphaFoldDB" id="A0A1M6VLW7"/>
<dbReference type="Proteomes" id="UP000184069">
    <property type="component" value="Unassembled WGS sequence"/>
</dbReference>
<protein>
    <submittedName>
        <fullName evidence="2">Uncharacterized protein</fullName>
    </submittedName>
</protein>